<comment type="function">
    <text evidence="1">Is required not only for elongation of protein synthesis but also for the initiation of all mRNA translation through initiator tRNA(fMet) aminoacylation.</text>
</comment>
<dbReference type="AlphaFoldDB" id="A0A7L9FHW7"/>
<dbReference type="PANTHER" id="PTHR11586:SF37">
    <property type="entry name" value="TRNA-BINDING DOMAIN-CONTAINING PROTEIN"/>
    <property type="match status" value="1"/>
</dbReference>
<reference evidence="17 18" key="1">
    <citation type="submission" date="2020-10" db="EMBL/GenBank/DDBJ databases">
        <title>Thermofilum lucidum 3507LT sp. nov. a novel member of Thermofilaceae family isolated from Chile hot spring, and proposal of description order Thermofilales.</title>
        <authorList>
            <person name="Zayulina K.S."/>
            <person name="Elcheninov A.G."/>
            <person name="Toshchakov S.V."/>
            <person name="Kublanov I.V."/>
        </authorList>
    </citation>
    <scope>NUCLEOTIDE SEQUENCE [LARGE SCALE GENOMIC DNA]</scope>
    <source>
        <strain evidence="17 18">3507LT</strain>
    </source>
</reference>
<evidence type="ECO:0000313" key="18">
    <source>
        <dbReference type="Proteomes" id="UP000594121"/>
    </source>
</evidence>
<keyword evidence="7" id="KW-0820">tRNA-binding</keyword>
<dbReference type="Gene3D" id="2.40.50.140">
    <property type="entry name" value="Nucleic acid-binding proteins"/>
    <property type="match status" value="1"/>
</dbReference>
<dbReference type="GeneID" id="59149638"/>
<keyword evidence="8 17" id="KW-0436">Ligase</keyword>
<dbReference type="EMBL" id="CP062310">
    <property type="protein sequence ID" value="QOJ78504.1"/>
    <property type="molecule type" value="Genomic_DNA"/>
</dbReference>
<dbReference type="EC" id="6.1.1.10" evidence="4"/>
<keyword evidence="13" id="KW-0030">Aminoacyl-tRNA synthetase</keyword>
<comment type="subcellular location">
    <subcellularLocation>
        <location evidence="2">Cytoplasm</location>
    </subcellularLocation>
</comment>
<dbReference type="InterPro" id="IPR002547">
    <property type="entry name" value="tRNA-bd_dom"/>
</dbReference>
<proteinExistence type="predicted"/>
<evidence type="ECO:0000256" key="2">
    <source>
        <dbReference type="ARBA" id="ARBA00004496"/>
    </source>
</evidence>
<evidence type="ECO:0000256" key="14">
    <source>
        <dbReference type="ARBA" id="ARBA00030904"/>
    </source>
</evidence>
<dbReference type="Pfam" id="PF01588">
    <property type="entry name" value="tRNA_bind"/>
    <property type="match status" value="1"/>
</dbReference>
<evidence type="ECO:0000256" key="4">
    <source>
        <dbReference type="ARBA" id="ARBA00012838"/>
    </source>
</evidence>
<gene>
    <name evidence="17" type="primary">metG</name>
    <name evidence="17" type="ORF">IG193_07040</name>
</gene>
<comment type="catalytic activity">
    <reaction evidence="15">
        <text>tRNA(Met) + L-methionine + ATP = L-methionyl-tRNA(Met) + AMP + diphosphate</text>
        <dbReference type="Rhea" id="RHEA:13481"/>
        <dbReference type="Rhea" id="RHEA-COMP:9667"/>
        <dbReference type="Rhea" id="RHEA-COMP:9698"/>
        <dbReference type="ChEBI" id="CHEBI:30616"/>
        <dbReference type="ChEBI" id="CHEBI:33019"/>
        <dbReference type="ChEBI" id="CHEBI:57844"/>
        <dbReference type="ChEBI" id="CHEBI:78442"/>
        <dbReference type="ChEBI" id="CHEBI:78530"/>
        <dbReference type="ChEBI" id="CHEBI:456215"/>
        <dbReference type="EC" id="6.1.1.10"/>
    </reaction>
</comment>
<dbReference type="GO" id="GO:0005737">
    <property type="term" value="C:cytoplasm"/>
    <property type="evidence" value="ECO:0007669"/>
    <property type="project" value="UniProtKB-SubCell"/>
</dbReference>
<evidence type="ECO:0000256" key="15">
    <source>
        <dbReference type="ARBA" id="ARBA00047364"/>
    </source>
</evidence>
<protein>
    <recommendedName>
        <fullName evidence="5">Methionine--tRNA ligase</fullName>
        <ecNumber evidence="4">6.1.1.10</ecNumber>
    </recommendedName>
    <alternativeName>
        <fullName evidence="14">Methionyl-tRNA synthetase</fullName>
    </alternativeName>
</protein>
<dbReference type="InterPro" id="IPR051270">
    <property type="entry name" value="Tyrosine-tRNA_ligase_regulator"/>
</dbReference>
<evidence type="ECO:0000256" key="13">
    <source>
        <dbReference type="ARBA" id="ARBA00023146"/>
    </source>
</evidence>
<keyword evidence="10" id="KW-0067">ATP-binding</keyword>
<dbReference type="PANTHER" id="PTHR11586">
    <property type="entry name" value="TRNA-AMINOACYLATION COFACTOR ARC1 FAMILY MEMBER"/>
    <property type="match status" value="1"/>
</dbReference>
<sequence length="108" mass="11818">MPTIKVEEFQKLDLRVGKILQAEAIQRSEKLILLKVDIGGEVRQLVAGLRPFYNPEDLVGKLVVVLANLEPKTLMGYISQGMLLAAVEDGKPVLLVPDKDVKPGAKIS</sequence>
<dbReference type="InterPro" id="IPR012340">
    <property type="entry name" value="NA-bd_OB-fold"/>
</dbReference>
<dbReference type="KEGG" id="thel:IG193_07040"/>
<evidence type="ECO:0000256" key="11">
    <source>
        <dbReference type="ARBA" id="ARBA00022884"/>
    </source>
</evidence>
<evidence type="ECO:0000256" key="9">
    <source>
        <dbReference type="ARBA" id="ARBA00022741"/>
    </source>
</evidence>
<dbReference type="GO" id="GO:0005524">
    <property type="term" value="F:ATP binding"/>
    <property type="evidence" value="ECO:0007669"/>
    <property type="project" value="UniProtKB-KW"/>
</dbReference>
<evidence type="ECO:0000256" key="5">
    <source>
        <dbReference type="ARBA" id="ARBA00018753"/>
    </source>
</evidence>
<keyword evidence="6" id="KW-0963">Cytoplasm</keyword>
<name>A0A7L9FHW7_9CREN</name>
<evidence type="ECO:0000256" key="3">
    <source>
        <dbReference type="ARBA" id="ARBA00011738"/>
    </source>
</evidence>
<dbReference type="GO" id="GO:0004825">
    <property type="term" value="F:methionine-tRNA ligase activity"/>
    <property type="evidence" value="ECO:0007669"/>
    <property type="project" value="UniProtKB-EC"/>
</dbReference>
<evidence type="ECO:0000256" key="8">
    <source>
        <dbReference type="ARBA" id="ARBA00022598"/>
    </source>
</evidence>
<dbReference type="InParanoid" id="A0A7L9FHW7"/>
<dbReference type="NCBIfam" id="TIGR00399">
    <property type="entry name" value="metG_C_term"/>
    <property type="match status" value="1"/>
</dbReference>
<keyword evidence="11" id="KW-0694">RNA-binding</keyword>
<dbReference type="PROSITE" id="PS50886">
    <property type="entry name" value="TRBD"/>
    <property type="match status" value="1"/>
</dbReference>
<dbReference type="SUPFAM" id="SSF50249">
    <property type="entry name" value="Nucleic acid-binding proteins"/>
    <property type="match status" value="1"/>
</dbReference>
<evidence type="ECO:0000313" key="17">
    <source>
        <dbReference type="EMBL" id="QOJ78504.1"/>
    </source>
</evidence>
<accession>A0A7L9FHW7</accession>
<dbReference type="RefSeq" id="WP_192818476.1">
    <property type="nucleotide sequence ID" value="NZ_CP062310.1"/>
</dbReference>
<dbReference type="FunFam" id="2.40.50.140:FF:000042">
    <property type="entry name" value="Methionine--tRNA ligase"/>
    <property type="match status" value="1"/>
</dbReference>
<dbReference type="InterPro" id="IPR004495">
    <property type="entry name" value="Met-tRNA-synth_bsu_C"/>
</dbReference>
<evidence type="ECO:0000256" key="10">
    <source>
        <dbReference type="ARBA" id="ARBA00022840"/>
    </source>
</evidence>
<dbReference type="CDD" id="cd02800">
    <property type="entry name" value="tRNA_bind_EcMetRS_like"/>
    <property type="match status" value="1"/>
</dbReference>
<feature type="domain" description="TRNA-binding" evidence="16">
    <location>
        <begin position="8"/>
        <end position="108"/>
    </location>
</feature>
<evidence type="ECO:0000256" key="6">
    <source>
        <dbReference type="ARBA" id="ARBA00022490"/>
    </source>
</evidence>
<keyword evidence="12" id="KW-0648">Protein biosynthesis</keyword>
<evidence type="ECO:0000256" key="12">
    <source>
        <dbReference type="ARBA" id="ARBA00022917"/>
    </source>
</evidence>
<keyword evidence="9" id="KW-0547">Nucleotide-binding</keyword>
<organism evidence="17 18">
    <name type="scientific">Infirmifilum lucidum</name>
    <dbReference type="NCBI Taxonomy" id="2776706"/>
    <lineage>
        <taxon>Archaea</taxon>
        <taxon>Thermoproteota</taxon>
        <taxon>Thermoprotei</taxon>
        <taxon>Thermofilales</taxon>
        <taxon>Thermofilaceae</taxon>
        <taxon>Infirmifilum</taxon>
    </lineage>
</organism>
<keyword evidence="18" id="KW-1185">Reference proteome</keyword>
<evidence type="ECO:0000256" key="7">
    <source>
        <dbReference type="ARBA" id="ARBA00022555"/>
    </source>
</evidence>
<evidence type="ECO:0000259" key="16">
    <source>
        <dbReference type="PROSITE" id="PS50886"/>
    </source>
</evidence>
<dbReference type="GO" id="GO:0006431">
    <property type="term" value="P:methionyl-tRNA aminoacylation"/>
    <property type="evidence" value="ECO:0007669"/>
    <property type="project" value="InterPro"/>
</dbReference>
<dbReference type="GO" id="GO:0000049">
    <property type="term" value="F:tRNA binding"/>
    <property type="evidence" value="ECO:0007669"/>
    <property type="project" value="UniProtKB-KW"/>
</dbReference>
<comment type="subunit">
    <text evidence="3">Homodimer.</text>
</comment>
<dbReference type="Proteomes" id="UP000594121">
    <property type="component" value="Chromosome"/>
</dbReference>
<evidence type="ECO:0000256" key="1">
    <source>
        <dbReference type="ARBA" id="ARBA00003314"/>
    </source>
</evidence>